<dbReference type="InterPro" id="IPR027268">
    <property type="entry name" value="Peptidase_M4/M1_CTD_sf"/>
</dbReference>
<evidence type="ECO:0000313" key="5">
    <source>
        <dbReference type="EMBL" id="BFP68784.1"/>
    </source>
</evidence>
<dbReference type="GO" id="GO:0008270">
    <property type="term" value="F:zinc ion binding"/>
    <property type="evidence" value="ECO:0007669"/>
    <property type="project" value="InterPro"/>
</dbReference>
<dbReference type="CDD" id="cd09604">
    <property type="entry name" value="M1_APN_like"/>
    <property type="match status" value="1"/>
</dbReference>
<dbReference type="InterPro" id="IPR014782">
    <property type="entry name" value="Peptidase_M1_dom"/>
</dbReference>
<feature type="signal peptide" evidence="3">
    <location>
        <begin position="1"/>
        <end position="17"/>
    </location>
</feature>
<dbReference type="Pfam" id="PF01433">
    <property type="entry name" value="Peptidase_M1"/>
    <property type="match status" value="1"/>
</dbReference>
<evidence type="ECO:0000256" key="1">
    <source>
        <dbReference type="PIRSR" id="PIRSR634015-1"/>
    </source>
</evidence>
<gene>
    <name evidence="5" type="ORF">Pbs1_21270</name>
</gene>
<feature type="active site" description="Proton acceptor" evidence="1">
    <location>
        <position position="371"/>
    </location>
</feature>
<dbReference type="SUPFAM" id="SSF55486">
    <property type="entry name" value="Metalloproteases ('zincins'), catalytic domain"/>
    <property type="match status" value="1"/>
</dbReference>
<feature type="active site" description="Proton donor" evidence="1">
    <location>
        <position position="453"/>
    </location>
</feature>
<dbReference type="EMBL" id="AP035888">
    <property type="protein sequence ID" value="BFP68784.1"/>
    <property type="molecule type" value="Genomic_DNA"/>
</dbReference>
<evidence type="ECO:0000259" key="4">
    <source>
        <dbReference type="Pfam" id="PF01433"/>
    </source>
</evidence>
<dbReference type="AlphaFoldDB" id="A0AB33KVE7"/>
<dbReference type="PANTHER" id="PTHR45726">
    <property type="entry name" value="LEUKOTRIENE A-4 HYDROLASE"/>
    <property type="match status" value="1"/>
</dbReference>
<name>A0AB33KVE7_9FLAO</name>
<accession>A0AB33KVE7</accession>
<keyword evidence="2" id="KW-0862">Zinc</keyword>
<dbReference type="Gene3D" id="1.10.390.10">
    <property type="entry name" value="Neutral Protease Domain 2"/>
    <property type="match status" value="1"/>
</dbReference>
<feature type="binding site" evidence="2">
    <location>
        <position position="370"/>
    </location>
    <ligand>
        <name>Zn(2+)</name>
        <dbReference type="ChEBI" id="CHEBI:29105"/>
        <note>catalytic</note>
    </ligand>
</feature>
<feature type="binding site" evidence="2">
    <location>
        <position position="374"/>
    </location>
    <ligand>
        <name>Zn(2+)</name>
        <dbReference type="ChEBI" id="CHEBI:29105"/>
        <note>catalytic</note>
    </ligand>
</feature>
<dbReference type="InterPro" id="IPR034015">
    <property type="entry name" value="M1_LTA4H"/>
</dbReference>
<dbReference type="GO" id="GO:0008237">
    <property type="term" value="F:metallopeptidase activity"/>
    <property type="evidence" value="ECO:0007669"/>
    <property type="project" value="InterPro"/>
</dbReference>
<protein>
    <submittedName>
        <fullName evidence="5">M1 family metallopeptidase</fullName>
    </submittedName>
</protein>
<dbReference type="PANTHER" id="PTHR45726:SF3">
    <property type="entry name" value="LEUKOTRIENE A-4 HYDROLASE"/>
    <property type="match status" value="1"/>
</dbReference>
<feature type="chain" id="PRO_5044326486" evidence="3">
    <location>
        <begin position="18"/>
        <end position="616"/>
    </location>
</feature>
<sequence length="616" mass="70565">MKKIILSLLLLPVISCATVNSTKNKTVAKTKVHKQSNQGYWQQHVDYTMDIDMDVKTYQYKGTQKLVYTNNSPDALNKVFYHLYFNAFQPNSQMDVRSRNIQDPDRRVGDRISKLSPSEIGYIKVSSLKQNGSVVKHETVGTILEVTLNKPIQPGESVTFDMIFDAQVPKQIRRSGRNSAEGVALSMTQWYPKMAEYDFEGWHTPPYLGREFHGVWGNFDVTLHIDKNYVVGGTGYVQNPQEVGHGYEDKTKPLNLPSGDKLTWKFTAPNVHDFTWGADPEFIHDTYKMDNGIDLHFLYKKTLDAEYLENWKKLQPKTAELMTYFSEHIGQYPYKQYSVIQGGDGGMEYAMCTLITGQRKWGSLFGVTAHELAHTWFQFLLATNESKHPWMDEGFTTYISNKAENEILGEGKENPHAGSYRGYNYVVKNNIEEPLTTHADRYHTNTAYGVASYSKGNIFLSQLEYIIGKENVAKTLKKYFEDFSFKHPTPNDIKRTAEKVSGLQLDWYLNEWTQTTHTIDYGIKSVNGKEITLERIGQMPMPIDVEVMYTDGSKESFNIPLRMMRGEKPTNATVITDWTFAHPTYTFTTKKEVKSVEIDPSKLMADVNQENNSYGK</sequence>
<reference evidence="5" key="1">
    <citation type="submission" date="2024-08" db="EMBL/GenBank/DDBJ databases">
        <title>Whole genome sequence of Tenacibaculum sp. strain pbs-1 associated with black-spot shell disease in Akoya pearl oysters.</title>
        <authorList>
            <person name="Sakatoku A."/>
            <person name="Suzuki T."/>
            <person name="Hatano K."/>
            <person name="Seki M."/>
            <person name="Tanaka D."/>
            <person name="Nakamura S."/>
            <person name="Suzuki N."/>
            <person name="Isshiki T."/>
        </authorList>
    </citation>
    <scope>NUCLEOTIDE SEQUENCE</scope>
    <source>
        <strain evidence="5">Pbs-1</strain>
    </source>
</reference>
<keyword evidence="3" id="KW-0732">Signal</keyword>
<feature type="binding site" evidence="2">
    <location>
        <position position="393"/>
    </location>
    <ligand>
        <name>Zn(2+)</name>
        <dbReference type="ChEBI" id="CHEBI:29105"/>
        <note>catalytic</note>
    </ligand>
</feature>
<comment type="cofactor">
    <cofactor evidence="2">
        <name>Zn(2+)</name>
        <dbReference type="ChEBI" id="CHEBI:29105"/>
    </cofactor>
    <text evidence="2">Binds 1 zinc ion per subunit.</text>
</comment>
<organism evidence="5">
    <name type="scientific">Tenacibaculum sp. Pbs-1</name>
    <dbReference type="NCBI Taxonomy" id="3238748"/>
    <lineage>
        <taxon>Bacteria</taxon>
        <taxon>Pseudomonadati</taxon>
        <taxon>Bacteroidota</taxon>
        <taxon>Flavobacteriia</taxon>
        <taxon>Flavobacteriales</taxon>
        <taxon>Flavobacteriaceae</taxon>
        <taxon>Tenacibaculum</taxon>
    </lineage>
</organism>
<feature type="domain" description="Peptidase M1 membrane alanine aminopeptidase" evidence="4">
    <location>
        <begin position="362"/>
        <end position="512"/>
    </location>
</feature>
<proteinExistence type="predicted"/>
<keyword evidence="2" id="KW-0479">Metal-binding</keyword>
<evidence type="ECO:0000256" key="3">
    <source>
        <dbReference type="SAM" id="SignalP"/>
    </source>
</evidence>
<evidence type="ECO:0000256" key="2">
    <source>
        <dbReference type="PIRSR" id="PIRSR634015-3"/>
    </source>
</evidence>